<dbReference type="HAMAP" id="MF_00532_B">
    <property type="entry name" value="Ribosomal_uS9_B"/>
    <property type="match status" value="1"/>
</dbReference>
<dbReference type="EMBL" id="JBHTBS010000001">
    <property type="protein sequence ID" value="MFC7335927.1"/>
    <property type="molecule type" value="Genomic_DNA"/>
</dbReference>
<feature type="region of interest" description="Disordered" evidence="7">
    <location>
        <begin position="1"/>
        <end position="22"/>
    </location>
</feature>
<dbReference type="InterPro" id="IPR020574">
    <property type="entry name" value="Ribosomal_uS9_CS"/>
</dbReference>
<comment type="similarity">
    <text evidence="1 5 6">Belongs to the universal ribosomal protein uS9 family.</text>
</comment>
<evidence type="ECO:0000256" key="1">
    <source>
        <dbReference type="ARBA" id="ARBA00005251"/>
    </source>
</evidence>
<dbReference type="PANTHER" id="PTHR21569">
    <property type="entry name" value="RIBOSOMAL PROTEIN S9"/>
    <property type="match status" value="1"/>
</dbReference>
<keyword evidence="2 5" id="KW-0689">Ribosomal protein</keyword>
<evidence type="ECO:0000256" key="3">
    <source>
        <dbReference type="ARBA" id="ARBA00023274"/>
    </source>
</evidence>
<dbReference type="Proteomes" id="UP001596472">
    <property type="component" value="Unassembled WGS sequence"/>
</dbReference>
<feature type="compositionally biased region" description="Polar residues" evidence="7">
    <location>
        <begin position="1"/>
        <end position="10"/>
    </location>
</feature>
<dbReference type="InterPro" id="IPR020568">
    <property type="entry name" value="Ribosomal_Su5_D2-typ_SF"/>
</dbReference>
<feature type="compositionally biased region" description="Basic and acidic residues" evidence="7">
    <location>
        <begin position="102"/>
        <end position="112"/>
    </location>
</feature>
<evidence type="ECO:0000313" key="8">
    <source>
        <dbReference type="EMBL" id="MFC7335927.1"/>
    </source>
</evidence>
<dbReference type="PANTHER" id="PTHR21569:SF1">
    <property type="entry name" value="SMALL RIBOSOMAL SUBUNIT PROTEIN US9M"/>
    <property type="match status" value="1"/>
</dbReference>
<evidence type="ECO:0000256" key="7">
    <source>
        <dbReference type="SAM" id="MobiDB-lite"/>
    </source>
</evidence>
<dbReference type="GO" id="GO:0005840">
    <property type="term" value="C:ribosome"/>
    <property type="evidence" value="ECO:0007669"/>
    <property type="project" value="UniProtKB-KW"/>
</dbReference>
<name>A0ABW2L364_9BACT</name>
<dbReference type="PROSITE" id="PS00360">
    <property type="entry name" value="RIBOSOMAL_S9"/>
    <property type="match status" value="1"/>
</dbReference>
<sequence>MSVATKSMSATGRRKNATARVRMSEGSGTITINGRPFDDYFATLPLQNAVLAPFQQANLLNRFDLDITAKGGGLHGQAGAIRLAVARALTLFDGELRKELKPEGFLRRDPRMKERKKPGQPGARKRFQFSKR</sequence>
<organism evidence="8 9">
    <name type="scientific">Haloferula chungangensis</name>
    <dbReference type="NCBI Taxonomy" id="1048331"/>
    <lineage>
        <taxon>Bacteria</taxon>
        <taxon>Pseudomonadati</taxon>
        <taxon>Verrucomicrobiota</taxon>
        <taxon>Verrucomicrobiia</taxon>
        <taxon>Verrucomicrobiales</taxon>
        <taxon>Verrucomicrobiaceae</taxon>
        <taxon>Haloferula</taxon>
    </lineage>
</organism>
<comment type="caution">
    <text evidence="8">The sequence shown here is derived from an EMBL/GenBank/DDBJ whole genome shotgun (WGS) entry which is preliminary data.</text>
</comment>
<evidence type="ECO:0000256" key="2">
    <source>
        <dbReference type="ARBA" id="ARBA00022980"/>
    </source>
</evidence>
<evidence type="ECO:0000256" key="5">
    <source>
        <dbReference type="HAMAP-Rule" id="MF_00532"/>
    </source>
</evidence>
<proteinExistence type="inferred from homology"/>
<keyword evidence="9" id="KW-1185">Reference proteome</keyword>
<keyword evidence="3 5" id="KW-0687">Ribonucleoprotein</keyword>
<reference evidence="9" key="1">
    <citation type="journal article" date="2019" name="Int. J. Syst. Evol. Microbiol.">
        <title>The Global Catalogue of Microorganisms (GCM) 10K type strain sequencing project: providing services to taxonomists for standard genome sequencing and annotation.</title>
        <authorList>
            <consortium name="The Broad Institute Genomics Platform"/>
            <consortium name="The Broad Institute Genome Sequencing Center for Infectious Disease"/>
            <person name="Wu L."/>
            <person name="Ma J."/>
        </authorList>
    </citation>
    <scope>NUCLEOTIDE SEQUENCE [LARGE SCALE GENOMIC DNA]</scope>
    <source>
        <strain evidence="9">CGMCC 4.1467</strain>
    </source>
</reference>
<accession>A0ABW2L364</accession>
<evidence type="ECO:0000313" key="9">
    <source>
        <dbReference type="Proteomes" id="UP001596472"/>
    </source>
</evidence>
<feature type="region of interest" description="Disordered" evidence="7">
    <location>
        <begin position="102"/>
        <end position="132"/>
    </location>
</feature>
<evidence type="ECO:0000256" key="4">
    <source>
        <dbReference type="ARBA" id="ARBA00035259"/>
    </source>
</evidence>
<evidence type="ECO:0000256" key="6">
    <source>
        <dbReference type="RuleBase" id="RU003815"/>
    </source>
</evidence>
<dbReference type="NCBIfam" id="NF001099">
    <property type="entry name" value="PRK00132.1"/>
    <property type="match status" value="1"/>
</dbReference>
<feature type="compositionally biased region" description="Basic residues" evidence="7">
    <location>
        <begin position="113"/>
        <end position="132"/>
    </location>
</feature>
<gene>
    <name evidence="5 8" type="primary">rpsI</name>
    <name evidence="8" type="ORF">ACFQY0_01955</name>
</gene>
<dbReference type="InterPro" id="IPR014721">
    <property type="entry name" value="Ribsml_uS5_D2-typ_fold_subgr"/>
</dbReference>
<dbReference type="RefSeq" id="WP_379708524.1">
    <property type="nucleotide sequence ID" value="NZ_JBHTBS010000001.1"/>
</dbReference>
<dbReference type="SUPFAM" id="SSF54211">
    <property type="entry name" value="Ribosomal protein S5 domain 2-like"/>
    <property type="match status" value="1"/>
</dbReference>
<dbReference type="Gene3D" id="3.30.230.10">
    <property type="match status" value="1"/>
</dbReference>
<dbReference type="InterPro" id="IPR000754">
    <property type="entry name" value="Ribosomal_uS9"/>
</dbReference>
<dbReference type="Pfam" id="PF00380">
    <property type="entry name" value="Ribosomal_S9"/>
    <property type="match status" value="1"/>
</dbReference>
<dbReference type="InterPro" id="IPR023035">
    <property type="entry name" value="Ribosomal_uS9_bac/plastid"/>
</dbReference>
<protein>
    <recommendedName>
        <fullName evidence="4 5">Small ribosomal subunit protein uS9</fullName>
    </recommendedName>
</protein>